<keyword evidence="3" id="KW-1185">Reference proteome</keyword>
<dbReference type="InterPro" id="IPR010982">
    <property type="entry name" value="Lambda_DNA-bd_dom_sf"/>
</dbReference>
<proteinExistence type="predicted"/>
<dbReference type="GO" id="GO:0003677">
    <property type="term" value="F:DNA binding"/>
    <property type="evidence" value="ECO:0007669"/>
    <property type="project" value="InterPro"/>
</dbReference>
<accession>A0A229NZU5</accession>
<feature type="domain" description="HTH cro/C1-type" evidence="1">
    <location>
        <begin position="18"/>
        <end position="72"/>
    </location>
</feature>
<dbReference type="PROSITE" id="PS50943">
    <property type="entry name" value="HTH_CROC1"/>
    <property type="match status" value="1"/>
</dbReference>
<name>A0A229NZU5_9BACL</name>
<protein>
    <submittedName>
        <fullName evidence="2">Transcriptional regulator</fullName>
    </submittedName>
</protein>
<dbReference type="EMBL" id="NMUQ01000001">
    <property type="protein sequence ID" value="OXM15440.1"/>
    <property type="molecule type" value="Genomic_DNA"/>
</dbReference>
<dbReference type="OrthoDB" id="2306294at2"/>
<evidence type="ECO:0000313" key="3">
    <source>
        <dbReference type="Proteomes" id="UP000215145"/>
    </source>
</evidence>
<sequence length="78" mass="8888">MRLRSGNDMKVLIKTEKLAELMYRKGWTRKHVAQQAGIGQVTMQQICRGERNPSPPVAKKLTDALEVDFSELFVIQSD</sequence>
<dbReference type="AlphaFoldDB" id="A0A229NZU5"/>
<dbReference type="Gene3D" id="1.10.260.40">
    <property type="entry name" value="lambda repressor-like DNA-binding domains"/>
    <property type="match status" value="1"/>
</dbReference>
<dbReference type="SUPFAM" id="SSF47413">
    <property type="entry name" value="lambda repressor-like DNA-binding domains"/>
    <property type="match status" value="1"/>
</dbReference>
<comment type="caution">
    <text evidence="2">The sequence shown here is derived from an EMBL/GenBank/DDBJ whole genome shotgun (WGS) entry which is preliminary data.</text>
</comment>
<dbReference type="Pfam" id="PF01381">
    <property type="entry name" value="HTH_3"/>
    <property type="match status" value="1"/>
</dbReference>
<dbReference type="Proteomes" id="UP000215145">
    <property type="component" value="Unassembled WGS sequence"/>
</dbReference>
<dbReference type="SMART" id="SM00530">
    <property type="entry name" value="HTH_XRE"/>
    <property type="match status" value="1"/>
</dbReference>
<dbReference type="InterPro" id="IPR001387">
    <property type="entry name" value="Cro/C1-type_HTH"/>
</dbReference>
<reference evidence="2 3" key="1">
    <citation type="submission" date="2017-07" db="EMBL/GenBank/DDBJ databases">
        <title>Paenibacillus herberti R33 genome sequencing and assembly.</title>
        <authorList>
            <person name="Su W."/>
        </authorList>
    </citation>
    <scope>NUCLEOTIDE SEQUENCE [LARGE SCALE GENOMIC DNA]</scope>
    <source>
        <strain evidence="2 3">R33</strain>
    </source>
</reference>
<dbReference type="CDD" id="cd00093">
    <property type="entry name" value="HTH_XRE"/>
    <property type="match status" value="1"/>
</dbReference>
<evidence type="ECO:0000259" key="1">
    <source>
        <dbReference type="PROSITE" id="PS50943"/>
    </source>
</evidence>
<gene>
    <name evidence="2" type="ORF">CGZ75_01480</name>
</gene>
<organism evidence="2 3">
    <name type="scientific">Paenibacillus herberti</name>
    <dbReference type="NCBI Taxonomy" id="1619309"/>
    <lineage>
        <taxon>Bacteria</taxon>
        <taxon>Bacillati</taxon>
        <taxon>Bacillota</taxon>
        <taxon>Bacilli</taxon>
        <taxon>Bacillales</taxon>
        <taxon>Paenibacillaceae</taxon>
        <taxon>Paenibacillus</taxon>
    </lineage>
</organism>
<evidence type="ECO:0000313" key="2">
    <source>
        <dbReference type="EMBL" id="OXM15440.1"/>
    </source>
</evidence>